<evidence type="ECO:0000313" key="2">
    <source>
        <dbReference type="EMBL" id="RMI41183.1"/>
    </source>
</evidence>
<dbReference type="AlphaFoldDB" id="A0A3M2LX89"/>
<gene>
    <name evidence="2" type="ORF">EBO15_23950</name>
</gene>
<comment type="caution">
    <text evidence="2">The sequence shown here is derived from an EMBL/GenBank/DDBJ whole genome shotgun (WGS) entry which is preliminary data.</text>
</comment>
<keyword evidence="1" id="KW-1133">Transmembrane helix</keyword>
<protein>
    <recommendedName>
        <fullName evidence="4">Oxidoreductase</fullName>
    </recommendedName>
</protein>
<keyword evidence="1" id="KW-0472">Membrane</keyword>
<reference evidence="2 3" key="1">
    <citation type="submission" date="2018-10" db="EMBL/GenBank/DDBJ databases">
        <title>Isolation from soil.</title>
        <authorList>
            <person name="Hu J."/>
        </authorList>
    </citation>
    <scope>NUCLEOTIDE SEQUENCE [LARGE SCALE GENOMIC DNA]</scope>
    <source>
        <strain evidence="2 3">NEAU-Ht49</strain>
    </source>
</reference>
<keyword evidence="1" id="KW-0812">Transmembrane</keyword>
<evidence type="ECO:0000256" key="1">
    <source>
        <dbReference type="SAM" id="Phobius"/>
    </source>
</evidence>
<accession>A0A3M2LX89</accession>
<sequence length="610" mass="64753">MDDLTAPEQRVWDAFPDSLPVDLAGEPVRAEVLAALALSTRPGTLGRTPAVRLFNARITGLLDLSLATVPHPLILVGCAFEHPPVLDGARLPTLTLARTRLPALQAVGTQITGGLSLRGSHVEGPVRLNVAKVGGILDLSSARLAAPGGVAFDGDGLTAEDGLFAHRMEASGEFRLQDARIGRRCDLTGARLSNPGHDALHADALKVDGILEMSSVTTEGRLSIRGATLTGALLMEGATLSNPGASALYAVQSEIGESARLCDGFSADGELTFGGMRVKGNLFLRGARLSNPGRVALSLPGATLNGPLMLEEARVTGEIHMIDAGVRGGITFQNAHVSNPEGAALSAARVKADGAVDCCKGFTATGRVSFTSAEIARDLCFDGARIEGDLELKRSRSGILRLGRTTTILGKADLRHASTGVLADFPTAWPDSVRLDGFAYESLHRPTPVADRLQLLTRDTDGYIPQPYEHLAALYQRTGHDAAARNVLLAKQRRRRSGQQLPLQIWGYLQDWTVGYGYRPQRAATWLIALLALGTVVFAGHHPPPLKKDEAPEFNPFLYALDLLVPIVSFGQDGFAPRGGYQWLAAALTASGWILATTIIAGASRVLSRQ</sequence>
<proteinExistence type="predicted"/>
<name>A0A3M2LX89_9ACTN</name>
<organism evidence="2 3">
    <name type="scientific">Actinomadura harenae</name>
    <dbReference type="NCBI Taxonomy" id="2483351"/>
    <lineage>
        <taxon>Bacteria</taxon>
        <taxon>Bacillati</taxon>
        <taxon>Actinomycetota</taxon>
        <taxon>Actinomycetes</taxon>
        <taxon>Streptosporangiales</taxon>
        <taxon>Thermomonosporaceae</taxon>
        <taxon>Actinomadura</taxon>
    </lineage>
</organism>
<dbReference type="Proteomes" id="UP000282674">
    <property type="component" value="Unassembled WGS sequence"/>
</dbReference>
<evidence type="ECO:0008006" key="4">
    <source>
        <dbReference type="Google" id="ProtNLM"/>
    </source>
</evidence>
<dbReference type="EMBL" id="RFFG01000045">
    <property type="protein sequence ID" value="RMI41183.1"/>
    <property type="molecule type" value="Genomic_DNA"/>
</dbReference>
<feature type="transmembrane region" description="Helical" evidence="1">
    <location>
        <begin position="583"/>
        <end position="607"/>
    </location>
</feature>
<dbReference type="OrthoDB" id="5194370at2"/>
<keyword evidence="3" id="KW-1185">Reference proteome</keyword>
<evidence type="ECO:0000313" key="3">
    <source>
        <dbReference type="Proteomes" id="UP000282674"/>
    </source>
</evidence>
<dbReference type="RefSeq" id="WP_122196681.1">
    <property type="nucleotide sequence ID" value="NZ_JBHSKC010000018.1"/>
</dbReference>